<dbReference type="SUPFAM" id="SSF81383">
    <property type="entry name" value="F-box domain"/>
    <property type="match status" value="1"/>
</dbReference>
<dbReference type="AlphaFoldDB" id="A0AAD2DTH7"/>
<evidence type="ECO:0000313" key="3">
    <source>
        <dbReference type="Proteomes" id="UP000834106"/>
    </source>
</evidence>
<feature type="domain" description="F-box" evidence="1">
    <location>
        <begin position="4"/>
        <end position="49"/>
    </location>
</feature>
<dbReference type="SMART" id="SM00256">
    <property type="entry name" value="FBOX"/>
    <property type="match status" value="1"/>
</dbReference>
<accession>A0AAD2DTH7</accession>
<organism evidence="2 3">
    <name type="scientific">Fraxinus pennsylvanica</name>
    <dbReference type="NCBI Taxonomy" id="56036"/>
    <lineage>
        <taxon>Eukaryota</taxon>
        <taxon>Viridiplantae</taxon>
        <taxon>Streptophyta</taxon>
        <taxon>Embryophyta</taxon>
        <taxon>Tracheophyta</taxon>
        <taxon>Spermatophyta</taxon>
        <taxon>Magnoliopsida</taxon>
        <taxon>eudicotyledons</taxon>
        <taxon>Gunneridae</taxon>
        <taxon>Pentapetalae</taxon>
        <taxon>asterids</taxon>
        <taxon>lamiids</taxon>
        <taxon>Lamiales</taxon>
        <taxon>Oleaceae</taxon>
        <taxon>Oleeae</taxon>
        <taxon>Fraxinus</taxon>
    </lineage>
</organism>
<dbReference type="Gene3D" id="1.20.1280.50">
    <property type="match status" value="1"/>
</dbReference>
<dbReference type="PANTHER" id="PTHR31672">
    <property type="entry name" value="BNACNNG10540D PROTEIN"/>
    <property type="match status" value="1"/>
</dbReference>
<evidence type="ECO:0000313" key="2">
    <source>
        <dbReference type="EMBL" id="CAI9764068.1"/>
    </source>
</evidence>
<dbReference type="InterPro" id="IPR036047">
    <property type="entry name" value="F-box-like_dom_sf"/>
</dbReference>
<dbReference type="EMBL" id="OU503041">
    <property type="protein sequence ID" value="CAI9764068.1"/>
    <property type="molecule type" value="Genomic_DNA"/>
</dbReference>
<dbReference type="Pfam" id="PF08268">
    <property type="entry name" value="FBA_3"/>
    <property type="match status" value="1"/>
</dbReference>
<dbReference type="PANTHER" id="PTHR31672:SF13">
    <property type="entry name" value="F-BOX PROTEIN CPR30-LIKE"/>
    <property type="match status" value="1"/>
</dbReference>
<dbReference type="InterPro" id="IPR013187">
    <property type="entry name" value="F-box-assoc_dom_typ3"/>
</dbReference>
<reference evidence="2" key="1">
    <citation type="submission" date="2023-05" db="EMBL/GenBank/DDBJ databases">
        <authorList>
            <person name="Huff M."/>
        </authorList>
    </citation>
    <scope>NUCLEOTIDE SEQUENCE</scope>
</reference>
<dbReference type="Pfam" id="PF00646">
    <property type="entry name" value="F-box"/>
    <property type="match status" value="1"/>
</dbReference>
<keyword evidence="3" id="KW-1185">Reference proteome</keyword>
<evidence type="ECO:0000259" key="1">
    <source>
        <dbReference type="PROSITE" id="PS50181"/>
    </source>
</evidence>
<dbReference type="NCBIfam" id="TIGR01640">
    <property type="entry name" value="F_box_assoc_1"/>
    <property type="match status" value="1"/>
</dbReference>
<dbReference type="InterPro" id="IPR050796">
    <property type="entry name" value="SCF_F-box_component"/>
</dbReference>
<dbReference type="Proteomes" id="UP000834106">
    <property type="component" value="Chromosome 6"/>
</dbReference>
<dbReference type="InterPro" id="IPR017451">
    <property type="entry name" value="F-box-assoc_interact_dom"/>
</dbReference>
<gene>
    <name evidence="2" type="ORF">FPE_LOCUS11498</name>
</gene>
<dbReference type="InterPro" id="IPR001810">
    <property type="entry name" value="F-box_dom"/>
</dbReference>
<proteinExistence type="predicted"/>
<sequence>MRDKKFLMNLPSEIIVEIFSRLPAVTVMNCKIVCKKSRCLLSTPEFAKLHLSRSTLCLVSFHYDLHGRRELCRLFEFNDEIDHHDVYYNPVIKFEPSVLHDVSGPPTLVGSVNGFVCFRNFDLIKDQLYVCNPITREYVILPVLEWSAVYSTPVASGFGVSTISDQYKVVKFLHKHEFYTTIGARSKITKSECSVYTIGTDSWRNIGGVPIACEYVYSDVGTFFNGSLHWMIKELEGSKLISCFNLEEESFQSFPTPFHVEENKKTSYDLGVISGCLCLSDNNSDFDFVIWVMKDYGVEKSWAKPQLEHVRALNIFKDGDILLEGKYLFSYSTQRKSVRKVDIIDRTYYFIRSMLHISSFLSLKDLYSRM</sequence>
<dbReference type="PROSITE" id="PS50181">
    <property type="entry name" value="FBOX"/>
    <property type="match status" value="1"/>
</dbReference>
<protein>
    <recommendedName>
        <fullName evidence="1">F-box domain-containing protein</fullName>
    </recommendedName>
</protein>
<name>A0AAD2DTH7_9LAMI</name>